<reference evidence="4" key="1">
    <citation type="submission" date="2021-12" db="EMBL/GenBank/DDBJ databases">
        <title>Enterovibrio ZSDZ35 sp. nov. and Enterovibrio ZSDZ42 sp. nov., isolated from coastal seawater in Qingdao.</title>
        <authorList>
            <person name="Zhang P."/>
        </authorList>
    </citation>
    <scope>NUCLEOTIDE SEQUENCE</scope>
    <source>
        <strain evidence="4">ZSDZ35</strain>
    </source>
</reference>
<protein>
    <submittedName>
        <fullName evidence="4">Bifunctional GNAT family N-acetyltransferase/hotdog fold thioesterase</fullName>
    </submittedName>
</protein>
<comment type="caution">
    <text evidence="4">The sequence shown here is derived from an EMBL/GenBank/DDBJ whole genome shotgun (WGS) entry which is preliminary data.</text>
</comment>
<organism evidence="4 5">
    <name type="scientific">Enterovibrio qingdaonensis</name>
    <dbReference type="NCBI Taxonomy" id="2899818"/>
    <lineage>
        <taxon>Bacteria</taxon>
        <taxon>Pseudomonadati</taxon>
        <taxon>Pseudomonadota</taxon>
        <taxon>Gammaproteobacteria</taxon>
        <taxon>Vibrionales</taxon>
        <taxon>Vibrionaceae</taxon>
        <taxon>Enterovibrio</taxon>
    </lineage>
</organism>
<keyword evidence="1" id="KW-0808">Transferase</keyword>
<dbReference type="Pfam" id="PF00583">
    <property type="entry name" value="Acetyltransf_1"/>
    <property type="match status" value="1"/>
</dbReference>
<dbReference type="SUPFAM" id="SSF55729">
    <property type="entry name" value="Acyl-CoA N-acyltransferases (Nat)"/>
    <property type="match status" value="1"/>
</dbReference>
<dbReference type="Gene3D" id="3.10.129.10">
    <property type="entry name" value="Hotdog Thioesterase"/>
    <property type="match status" value="1"/>
</dbReference>
<dbReference type="EMBL" id="JAJUBB010000020">
    <property type="protein sequence ID" value="MDD1783574.1"/>
    <property type="molecule type" value="Genomic_DNA"/>
</dbReference>
<dbReference type="InterPro" id="IPR050832">
    <property type="entry name" value="Bact_Acetyltransf"/>
</dbReference>
<evidence type="ECO:0000313" key="5">
    <source>
        <dbReference type="Proteomes" id="UP001149821"/>
    </source>
</evidence>
<evidence type="ECO:0000259" key="3">
    <source>
        <dbReference type="PROSITE" id="PS51186"/>
    </source>
</evidence>
<sequence length="314" mass="35405">MFRLVTPTKDNELQAYYHFRWKMLREPWRQPEGSERDAYDVGSHHRMIIDAKGDPIAVGRLYISPDNDGQIRYMAVAPQYRGRGLGALILMALESLARQEGAKRLVCNSREDAIGFYGGNGFVNQGELSEERGPVRHQQMLKPLDPMSDVVRRPEWCQELQHRWQQQIPISDKMGVRISQFTGYRFEVAALLNANLNPHQSMFAGSVFSMATLAGWGMVWLMMKERQLSASIVLADSHIRYGRPVTERPRAAVSLDNLSGDLDRLASGRKARVKMEVTIFSGDDVAGTFVGTYVLLPEAQDDADESQAQTLLFG</sequence>
<keyword evidence="5" id="KW-1185">Reference proteome</keyword>
<feature type="domain" description="N-acetyltransferase" evidence="3">
    <location>
        <begin position="1"/>
        <end position="145"/>
    </location>
</feature>
<dbReference type="InterPro" id="IPR016181">
    <property type="entry name" value="Acyl_CoA_acyltransferase"/>
</dbReference>
<dbReference type="InterPro" id="IPR000182">
    <property type="entry name" value="GNAT_dom"/>
</dbReference>
<dbReference type="Proteomes" id="UP001149821">
    <property type="component" value="Unassembled WGS sequence"/>
</dbReference>
<evidence type="ECO:0000256" key="1">
    <source>
        <dbReference type="ARBA" id="ARBA00022679"/>
    </source>
</evidence>
<dbReference type="Gene3D" id="3.40.630.30">
    <property type="match status" value="1"/>
</dbReference>
<accession>A0ABT5QRP8</accession>
<keyword evidence="2" id="KW-0012">Acyltransferase</keyword>
<dbReference type="SUPFAM" id="SSF54637">
    <property type="entry name" value="Thioesterase/thiol ester dehydrase-isomerase"/>
    <property type="match status" value="1"/>
</dbReference>
<dbReference type="CDD" id="cd04301">
    <property type="entry name" value="NAT_SF"/>
    <property type="match status" value="1"/>
</dbReference>
<name>A0ABT5QRP8_9GAMM</name>
<dbReference type="PANTHER" id="PTHR43877">
    <property type="entry name" value="AMINOALKYLPHOSPHONATE N-ACETYLTRANSFERASE-RELATED-RELATED"/>
    <property type="match status" value="1"/>
</dbReference>
<proteinExistence type="predicted"/>
<dbReference type="RefSeq" id="WP_274144531.1">
    <property type="nucleotide sequence ID" value="NZ_JAJUBB010000020.1"/>
</dbReference>
<dbReference type="PROSITE" id="PS51186">
    <property type="entry name" value="GNAT"/>
    <property type="match status" value="1"/>
</dbReference>
<evidence type="ECO:0000256" key="2">
    <source>
        <dbReference type="ARBA" id="ARBA00023315"/>
    </source>
</evidence>
<dbReference type="InterPro" id="IPR012660">
    <property type="entry name" value="YiiD_C"/>
</dbReference>
<gene>
    <name evidence="4" type="ORF">LRP49_20575</name>
</gene>
<dbReference type="InterPro" id="IPR029069">
    <property type="entry name" value="HotDog_dom_sf"/>
</dbReference>
<evidence type="ECO:0000313" key="4">
    <source>
        <dbReference type="EMBL" id="MDD1783574.1"/>
    </source>
</evidence>
<dbReference type="Pfam" id="PF09500">
    <property type="entry name" value="YiiD_C"/>
    <property type="match status" value="1"/>
</dbReference>
<dbReference type="NCBIfam" id="TIGR02447">
    <property type="entry name" value="yiiD_Cterm"/>
    <property type="match status" value="1"/>
</dbReference>